<organism evidence="1 2">
    <name type="scientific">Neptuniibacter caesariensis</name>
    <dbReference type="NCBI Taxonomy" id="207954"/>
    <lineage>
        <taxon>Bacteria</taxon>
        <taxon>Pseudomonadati</taxon>
        <taxon>Pseudomonadota</taxon>
        <taxon>Gammaproteobacteria</taxon>
        <taxon>Oceanospirillales</taxon>
        <taxon>Oceanospirillaceae</taxon>
        <taxon>Neptuniibacter</taxon>
    </lineage>
</organism>
<dbReference type="RefSeq" id="WP_007020944.1">
    <property type="nucleotide sequence ID" value="NZ_CH724125.1"/>
</dbReference>
<evidence type="ECO:0000313" key="2">
    <source>
        <dbReference type="Proteomes" id="UP000002171"/>
    </source>
</evidence>
<protein>
    <submittedName>
        <fullName evidence="1">Uncharacterized protein</fullName>
    </submittedName>
</protein>
<comment type="caution">
    <text evidence="1">The sequence shown here is derived from an EMBL/GenBank/DDBJ whole genome shotgun (WGS) entry which is preliminary data.</text>
</comment>
<reference evidence="1 2" key="1">
    <citation type="submission" date="2006-02" db="EMBL/GenBank/DDBJ databases">
        <authorList>
            <person name="Pinhassi J."/>
            <person name="Pedros-Alio C."/>
            <person name="Ferriera S."/>
            <person name="Johnson J."/>
            <person name="Kravitz S."/>
            <person name="Halpern A."/>
            <person name="Remington K."/>
            <person name="Beeson K."/>
            <person name="Tran B."/>
            <person name="Rogers Y.-H."/>
            <person name="Friedman R."/>
            <person name="Venter J.C."/>
        </authorList>
    </citation>
    <scope>NUCLEOTIDE SEQUENCE [LARGE SCALE GENOMIC DNA]</scope>
    <source>
        <strain evidence="1 2">MED92</strain>
    </source>
</reference>
<dbReference type="EMBL" id="AAOW01000013">
    <property type="protein sequence ID" value="EAR60844.1"/>
    <property type="molecule type" value="Genomic_DNA"/>
</dbReference>
<proteinExistence type="predicted"/>
<dbReference type="AlphaFoldDB" id="A0A7U8C6K6"/>
<accession>A0A7U8C6K6</accession>
<dbReference type="OrthoDB" id="6121413at2"/>
<name>A0A7U8C6K6_NEPCE</name>
<evidence type="ECO:0000313" key="1">
    <source>
        <dbReference type="EMBL" id="EAR60844.1"/>
    </source>
</evidence>
<gene>
    <name evidence="1" type="ORF">MED92_16395</name>
</gene>
<sequence length="56" mass="6557">MNFSVTNVETLFEESNALFECYVERVFESESVTDLISASHWYTDAIFNLMTFPPQR</sequence>
<keyword evidence="2" id="KW-1185">Reference proteome</keyword>
<dbReference type="Proteomes" id="UP000002171">
    <property type="component" value="Unassembled WGS sequence"/>
</dbReference>